<reference evidence="1 2" key="1">
    <citation type="submission" date="2015-03" db="EMBL/GenBank/DDBJ databases">
        <title>Luteipulveratus halotolerans sp. nov., a novel actinobacterium (Dermacoccaceae) from Sarawak, Malaysia.</title>
        <authorList>
            <person name="Juboi H."/>
            <person name="Basik A."/>
            <person name="Shamsul S.S."/>
            <person name="Arnold P."/>
            <person name="Schmitt E.K."/>
            <person name="Sanglier J.-J."/>
            <person name="Yeo T."/>
        </authorList>
    </citation>
    <scope>NUCLEOTIDE SEQUENCE [LARGE SCALE GENOMIC DNA]</scope>
    <source>
        <strain evidence="1 2">MN07-A0370</strain>
    </source>
</reference>
<evidence type="ECO:0008006" key="3">
    <source>
        <dbReference type="Google" id="ProtNLM"/>
    </source>
</evidence>
<dbReference type="OrthoDB" id="581371at2"/>
<dbReference type="AlphaFoldDB" id="A0A0K1JGA2"/>
<organism evidence="1 2">
    <name type="scientific">Luteipulveratus mongoliensis</name>
    <dbReference type="NCBI Taxonomy" id="571913"/>
    <lineage>
        <taxon>Bacteria</taxon>
        <taxon>Bacillati</taxon>
        <taxon>Actinomycetota</taxon>
        <taxon>Actinomycetes</taxon>
        <taxon>Micrococcales</taxon>
        <taxon>Dermacoccaceae</taxon>
        <taxon>Luteipulveratus</taxon>
    </lineage>
</organism>
<gene>
    <name evidence="1" type="ORF">VV02_07550</name>
</gene>
<name>A0A0K1JGA2_9MICO</name>
<accession>A0A0K1JGA2</accession>
<keyword evidence="2" id="KW-1185">Reference proteome</keyword>
<protein>
    <recommendedName>
        <fullName evidence="3">N-acetylmuramoyl-L-alanine amidase domain-containing protein</fullName>
    </recommendedName>
</protein>
<dbReference type="EMBL" id="CP011112">
    <property type="protein sequence ID" value="AKU15737.1"/>
    <property type="molecule type" value="Genomic_DNA"/>
</dbReference>
<sequence>MPTWLPEFSRDAHPYGSLAFYPALSGGQPAAMDATPCGLAHSTESPNLPGYEGGATNPNFTIDPYRMARRQHVPANVGSRALRGSVAIACAAVQVEIVGYCDKATATKRGHMAYYLPDLGEAGLKYLAESLAIIGKACGIPATSSVKWKAYPASAGVDNGIRLSLAAFKSYAGWLGHQHAPDPNFHGDPGALNMTRVLQLMQPKPATQTLEMSWAAHARLRYVLGQTTFPTVGVLKVDTVTPWQQRMGTTDDGVVSNPSSLVAAVQAYLSDDSIGYSLKASGAWDTATRAACEDYLLNKNGAFTR</sequence>
<evidence type="ECO:0000313" key="2">
    <source>
        <dbReference type="Proteomes" id="UP000066480"/>
    </source>
</evidence>
<dbReference type="RefSeq" id="WP_052590803.1">
    <property type="nucleotide sequence ID" value="NZ_CP011112.1"/>
</dbReference>
<dbReference type="Proteomes" id="UP000066480">
    <property type="component" value="Chromosome"/>
</dbReference>
<evidence type="ECO:0000313" key="1">
    <source>
        <dbReference type="EMBL" id="AKU15737.1"/>
    </source>
</evidence>
<dbReference type="STRING" id="571913.VV02_07550"/>
<proteinExistence type="predicted"/>
<dbReference type="KEGG" id="lmoi:VV02_07550"/>